<dbReference type="Proteomes" id="UP000827721">
    <property type="component" value="Unassembled WGS sequence"/>
</dbReference>
<evidence type="ECO:0000313" key="3">
    <source>
        <dbReference type="Proteomes" id="UP000827721"/>
    </source>
</evidence>
<accession>A0ABQ8H639</accession>
<reference evidence="2 3" key="1">
    <citation type="submission" date="2021-02" db="EMBL/GenBank/DDBJ databases">
        <title>Plant Genome Project.</title>
        <authorList>
            <person name="Zhang R.-G."/>
        </authorList>
    </citation>
    <scope>NUCLEOTIDE SEQUENCE [LARGE SCALE GENOMIC DNA]</scope>
    <source>
        <tissue evidence="2">Leaves</tissue>
    </source>
</reference>
<dbReference type="PANTHER" id="PTHR28080">
    <property type="entry name" value="PEROXISOMAL BIOGENESIS FACTOR 3"/>
    <property type="match status" value="1"/>
</dbReference>
<keyword evidence="1" id="KW-1133">Transmembrane helix</keyword>
<dbReference type="EMBL" id="JAFEMO010000013">
    <property type="protein sequence ID" value="KAH7549381.1"/>
    <property type="molecule type" value="Genomic_DNA"/>
</dbReference>
<evidence type="ECO:0000313" key="2">
    <source>
        <dbReference type="EMBL" id="KAH7549381.1"/>
    </source>
</evidence>
<dbReference type="PANTHER" id="PTHR28080:SF1">
    <property type="entry name" value="PEROXISOMAL BIOGENESIS FACTOR 3"/>
    <property type="match status" value="1"/>
</dbReference>
<comment type="caution">
    <text evidence="2">The sequence shown here is derived from an EMBL/GenBank/DDBJ whole genome shotgun (WGS) entry which is preliminary data.</text>
</comment>
<feature type="transmembrane region" description="Helical" evidence="1">
    <location>
        <begin position="120"/>
        <end position="140"/>
    </location>
</feature>
<feature type="transmembrane region" description="Helical" evidence="1">
    <location>
        <begin position="15"/>
        <end position="32"/>
    </location>
</feature>
<dbReference type="Pfam" id="PF04882">
    <property type="entry name" value="Peroxin-3"/>
    <property type="match status" value="2"/>
</dbReference>
<keyword evidence="3" id="KW-1185">Reference proteome</keyword>
<protein>
    <recommendedName>
        <fullName evidence="4">Peroxisome biogenesis protein 3-2-like</fullName>
    </recommendedName>
</protein>
<keyword evidence="1" id="KW-0472">Membrane</keyword>
<evidence type="ECO:0000256" key="1">
    <source>
        <dbReference type="SAM" id="Phobius"/>
    </source>
</evidence>
<proteinExistence type="predicted"/>
<gene>
    <name evidence="2" type="ORF">JRO89_XS13G0022400</name>
</gene>
<evidence type="ECO:0008006" key="4">
    <source>
        <dbReference type="Google" id="ProtNLM"/>
    </source>
</evidence>
<keyword evidence="1" id="KW-0812">Transmembrane</keyword>
<organism evidence="2 3">
    <name type="scientific">Xanthoceras sorbifolium</name>
    <dbReference type="NCBI Taxonomy" id="99658"/>
    <lineage>
        <taxon>Eukaryota</taxon>
        <taxon>Viridiplantae</taxon>
        <taxon>Streptophyta</taxon>
        <taxon>Embryophyta</taxon>
        <taxon>Tracheophyta</taxon>
        <taxon>Spermatophyta</taxon>
        <taxon>Magnoliopsida</taxon>
        <taxon>eudicotyledons</taxon>
        <taxon>Gunneridae</taxon>
        <taxon>Pentapetalae</taxon>
        <taxon>rosids</taxon>
        <taxon>malvids</taxon>
        <taxon>Sapindales</taxon>
        <taxon>Sapindaceae</taxon>
        <taxon>Xanthoceroideae</taxon>
        <taxon>Xanthoceras</taxon>
    </lineage>
</organism>
<name>A0ABQ8H639_9ROSI</name>
<dbReference type="InterPro" id="IPR006966">
    <property type="entry name" value="Peroxin-3"/>
</dbReference>
<sequence>MLSLRDFWRRHRRKIFVTAGVLGGGYLLYKLYDAKRRVADLERQQREHDESIKAQMQAHFENVQRIADVTTLPHAINYLNCRIAEELDLLQLTEKLMRGKEHPSSLSPSEKLELWDRLKILSFTRMVVSLWAVTMLSLYIRVQVNILGRHLYIDTARSLGSSFLAVRCSKSFHAELKIADNILRIFDPTAWQSNELIDKEDADPIDRDDEQKFLASVDFLANYGIQTLISNLQVAATEVLKGTCLVVLADSPFKHQKQLRDIFNTAVLHETVMQIIEMFMSTGSPHQWVDFLMPGDARLYQLATASSPDNIPLDVSKFDQLMVETRAVLSSAEYRSVVEISLKAAVDALVDEMGVQSGGSLVSGMPLAKLVPRIAQIGPCLLDEPSKNRFIQTIRSIQEVEIFFTLLYANMSTS</sequence>